<evidence type="ECO:0000256" key="8">
    <source>
        <dbReference type="ARBA" id="ARBA00023033"/>
    </source>
</evidence>
<dbReference type="OrthoDB" id="2676857at2759"/>
<evidence type="ECO:0000256" key="4">
    <source>
        <dbReference type="ARBA" id="ARBA00022617"/>
    </source>
</evidence>
<evidence type="ECO:0000256" key="7">
    <source>
        <dbReference type="ARBA" id="ARBA00023004"/>
    </source>
</evidence>
<evidence type="ECO:0000256" key="5">
    <source>
        <dbReference type="ARBA" id="ARBA00022723"/>
    </source>
</evidence>
<dbReference type="PRINTS" id="PR00463">
    <property type="entry name" value="EP450I"/>
</dbReference>
<organism evidence="11 12">
    <name type="scientific">Paxillus involutus ATCC 200175</name>
    <dbReference type="NCBI Taxonomy" id="664439"/>
    <lineage>
        <taxon>Eukaryota</taxon>
        <taxon>Fungi</taxon>
        <taxon>Dikarya</taxon>
        <taxon>Basidiomycota</taxon>
        <taxon>Agaricomycotina</taxon>
        <taxon>Agaricomycetes</taxon>
        <taxon>Agaricomycetidae</taxon>
        <taxon>Boletales</taxon>
        <taxon>Paxilineae</taxon>
        <taxon>Paxillaceae</taxon>
        <taxon>Paxillus</taxon>
    </lineage>
</organism>
<dbReference type="InterPro" id="IPR002401">
    <property type="entry name" value="Cyt_P450_E_grp-I"/>
</dbReference>
<keyword evidence="6 10" id="KW-0560">Oxidoreductase</keyword>
<comment type="pathway">
    <text evidence="2">Secondary metabolite biosynthesis.</text>
</comment>
<dbReference type="InterPro" id="IPR017972">
    <property type="entry name" value="Cyt_P450_CS"/>
</dbReference>
<keyword evidence="4 9" id="KW-0349">Heme</keyword>
<dbReference type="Gene3D" id="1.10.630.10">
    <property type="entry name" value="Cytochrome P450"/>
    <property type="match status" value="1"/>
</dbReference>
<gene>
    <name evidence="11" type="ORF">PAXINDRAFT_88448</name>
</gene>
<keyword evidence="12" id="KW-1185">Reference proteome</keyword>
<comment type="similarity">
    <text evidence="3 10">Belongs to the cytochrome P450 family.</text>
</comment>
<name>A0A0C9TND1_PAXIN</name>
<dbReference type="PANTHER" id="PTHR46300">
    <property type="entry name" value="P450, PUTATIVE (EUROFUNG)-RELATED-RELATED"/>
    <property type="match status" value="1"/>
</dbReference>
<protein>
    <recommendedName>
        <fullName evidence="13">Cytochrome P450</fullName>
    </recommendedName>
</protein>
<evidence type="ECO:0000256" key="2">
    <source>
        <dbReference type="ARBA" id="ARBA00005179"/>
    </source>
</evidence>
<keyword evidence="7 9" id="KW-0408">Iron</keyword>
<sequence length="181" mass="20624">MILHPEIQQKARAEIDAVVGRDRLPNFSDRGSMPFMDCIVKEVLRWKPISPLGAPHATTDNDIYRGMFIPKNTTVVPNIWAMLHDPEVYYDPEEFIPERFLQTETRDPCPDPSRVVWGFGRRICPGRHLADTSLWMAMASLLWAFDFAKPKDPQGNVVEPNVTYGSGLARSVYRFPCGALY</sequence>
<dbReference type="GO" id="GO:0004497">
    <property type="term" value="F:monooxygenase activity"/>
    <property type="evidence" value="ECO:0007669"/>
    <property type="project" value="UniProtKB-KW"/>
</dbReference>
<dbReference type="Proteomes" id="UP000053647">
    <property type="component" value="Unassembled WGS sequence"/>
</dbReference>
<dbReference type="GO" id="GO:0016705">
    <property type="term" value="F:oxidoreductase activity, acting on paired donors, with incorporation or reduction of molecular oxygen"/>
    <property type="evidence" value="ECO:0007669"/>
    <property type="project" value="InterPro"/>
</dbReference>
<comment type="cofactor">
    <cofactor evidence="1 9">
        <name>heme</name>
        <dbReference type="ChEBI" id="CHEBI:30413"/>
    </cofactor>
</comment>
<evidence type="ECO:0008006" key="13">
    <source>
        <dbReference type="Google" id="ProtNLM"/>
    </source>
</evidence>
<dbReference type="InterPro" id="IPR001128">
    <property type="entry name" value="Cyt_P450"/>
</dbReference>
<dbReference type="Pfam" id="PF00067">
    <property type="entry name" value="p450"/>
    <property type="match status" value="1"/>
</dbReference>
<reference evidence="12" key="2">
    <citation type="submission" date="2015-01" db="EMBL/GenBank/DDBJ databases">
        <title>Evolutionary Origins and Diversification of the Mycorrhizal Mutualists.</title>
        <authorList>
            <consortium name="DOE Joint Genome Institute"/>
            <consortium name="Mycorrhizal Genomics Consortium"/>
            <person name="Kohler A."/>
            <person name="Kuo A."/>
            <person name="Nagy L.G."/>
            <person name="Floudas D."/>
            <person name="Copeland A."/>
            <person name="Barry K.W."/>
            <person name="Cichocki N."/>
            <person name="Veneault-Fourrey C."/>
            <person name="LaButti K."/>
            <person name="Lindquist E.A."/>
            <person name="Lipzen A."/>
            <person name="Lundell T."/>
            <person name="Morin E."/>
            <person name="Murat C."/>
            <person name="Riley R."/>
            <person name="Ohm R."/>
            <person name="Sun H."/>
            <person name="Tunlid A."/>
            <person name="Henrissat B."/>
            <person name="Grigoriev I.V."/>
            <person name="Hibbett D.S."/>
            <person name="Martin F."/>
        </authorList>
    </citation>
    <scope>NUCLEOTIDE SEQUENCE [LARGE SCALE GENOMIC DNA]</scope>
    <source>
        <strain evidence="12">ATCC 200175</strain>
    </source>
</reference>
<evidence type="ECO:0000256" key="10">
    <source>
        <dbReference type="RuleBase" id="RU000461"/>
    </source>
</evidence>
<dbReference type="PROSITE" id="PS00086">
    <property type="entry name" value="CYTOCHROME_P450"/>
    <property type="match status" value="1"/>
</dbReference>
<keyword evidence="5 9" id="KW-0479">Metal-binding</keyword>
<dbReference type="AlphaFoldDB" id="A0A0C9TND1"/>
<dbReference type="InterPro" id="IPR050364">
    <property type="entry name" value="Cytochrome_P450_fung"/>
</dbReference>
<evidence type="ECO:0000256" key="1">
    <source>
        <dbReference type="ARBA" id="ARBA00001971"/>
    </source>
</evidence>
<evidence type="ECO:0000256" key="6">
    <source>
        <dbReference type="ARBA" id="ARBA00023002"/>
    </source>
</evidence>
<dbReference type="PANTHER" id="PTHR46300:SF5">
    <property type="entry name" value="CYTOCHROME P450"/>
    <property type="match status" value="1"/>
</dbReference>
<evidence type="ECO:0000256" key="9">
    <source>
        <dbReference type="PIRSR" id="PIRSR602401-1"/>
    </source>
</evidence>
<dbReference type="SUPFAM" id="SSF48264">
    <property type="entry name" value="Cytochrome P450"/>
    <property type="match status" value="1"/>
</dbReference>
<keyword evidence="8 10" id="KW-0503">Monooxygenase</keyword>
<evidence type="ECO:0000313" key="12">
    <source>
        <dbReference type="Proteomes" id="UP000053647"/>
    </source>
</evidence>
<accession>A0A0C9TND1</accession>
<dbReference type="InterPro" id="IPR036396">
    <property type="entry name" value="Cyt_P450_sf"/>
</dbReference>
<proteinExistence type="inferred from homology"/>
<evidence type="ECO:0000313" key="11">
    <source>
        <dbReference type="EMBL" id="KIJ08721.1"/>
    </source>
</evidence>
<dbReference type="HOGENOM" id="CLU_001570_20_0_1"/>
<evidence type="ECO:0000256" key="3">
    <source>
        <dbReference type="ARBA" id="ARBA00010617"/>
    </source>
</evidence>
<dbReference type="EMBL" id="KN819566">
    <property type="protein sequence ID" value="KIJ08721.1"/>
    <property type="molecule type" value="Genomic_DNA"/>
</dbReference>
<reference evidence="11 12" key="1">
    <citation type="submission" date="2014-06" db="EMBL/GenBank/DDBJ databases">
        <authorList>
            <consortium name="DOE Joint Genome Institute"/>
            <person name="Kuo A."/>
            <person name="Kohler A."/>
            <person name="Nagy L.G."/>
            <person name="Floudas D."/>
            <person name="Copeland A."/>
            <person name="Barry K.W."/>
            <person name="Cichocki N."/>
            <person name="Veneault-Fourrey C."/>
            <person name="LaButti K."/>
            <person name="Lindquist E.A."/>
            <person name="Lipzen A."/>
            <person name="Lundell T."/>
            <person name="Morin E."/>
            <person name="Murat C."/>
            <person name="Sun H."/>
            <person name="Tunlid A."/>
            <person name="Henrissat B."/>
            <person name="Grigoriev I.V."/>
            <person name="Hibbett D.S."/>
            <person name="Martin F."/>
            <person name="Nordberg H.P."/>
            <person name="Cantor M.N."/>
            <person name="Hua S.X."/>
        </authorList>
    </citation>
    <scope>NUCLEOTIDE SEQUENCE [LARGE SCALE GENOMIC DNA]</scope>
    <source>
        <strain evidence="11 12">ATCC 200175</strain>
    </source>
</reference>
<dbReference type="GO" id="GO:0005506">
    <property type="term" value="F:iron ion binding"/>
    <property type="evidence" value="ECO:0007669"/>
    <property type="project" value="InterPro"/>
</dbReference>
<feature type="binding site" description="axial binding residue" evidence="9">
    <location>
        <position position="124"/>
    </location>
    <ligand>
        <name>heme</name>
        <dbReference type="ChEBI" id="CHEBI:30413"/>
    </ligand>
    <ligandPart>
        <name>Fe</name>
        <dbReference type="ChEBI" id="CHEBI:18248"/>
    </ligandPart>
</feature>
<dbReference type="GO" id="GO:0020037">
    <property type="term" value="F:heme binding"/>
    <property type="evidence" value="ECO:0007669"/>
    <property type="project" value="InterPro"/>
</dbReference>
<dbReference type="PRINTS" id="PR00385">
    <property type="entry name" value="P450"/>
</dbReference>